<dbReference type="RefSeq" id="WP_185122875.1">
    <property type="nucleotide sequence ID" value="NZ_JACJVQ010000024.1"/>
</dbReference>
<feature type="region of interest" description="Disordered" evidence="1">
    <location>
        <begin position="31"/>
        <end position="51"/>
    </location>
</feature>
<accession>A0A841T4T2</accession>
<evidence type="ECO:0000313" key="2">
    <source>
        <dbReference type="EMBL" id="MBB6637665.1"/>
    </source>
</evidence>
<dbReference type="EMBL" id="JACJVQ010000024">
    <property type="protein sequence ID" value="MBB6637665.1"/>
    <property type="molecule type" value="Genomic_DNA"/>
</dbReference>
<sequence>MRKARVSSYDYQKSAGHYDCYCEFKQKKSYGYDDKKKSSGHDKHKSYSHGKKSYGYDMKSYGYDKKLHGHDKGKSCGCDKSKSYGKRHYYGSWL</sequence>
<organism evidence="2 3">
    <name type="scientific">Cohnella thailandensis</name>
    <dbReference type="NCBI Taxonomy" id="557557"/>
    <lineage>
        <taxon>Bacteria</taxon>
        <taxon>Bacillati</taxon>
        <taxon>Bacillota</taxon>
        <taxon>Bacilli</taxon>
        <taxon>Bacillales</taxon>
        <taxon>Paenibacillaceae</taxon>
        <taxon>Cohnella</taxon>
    </lineage>
</organism>
<comment type="caution">
    <text evidence="2">The sequence shown here is derived from an EMBL/GenBank/DDBJ whole genome shotgun (WGS) entry which is preliminary data.</text>
</comment>
<gene>
    <name evidence="2" type="ORF">H7B67_26375</name>
</gene>
<feature type="compositionally biased region" description="Basic and acidic residues" evidence="1">
    <location>
        <begin position="31"/>
        <end position="41"/>
    </location>
</feature>
<dbReference type="AlphaFoldDB" id="A0A841T4T2"/>
<evidence type="ECO:0000313" key="3">
    <source>
        <dbReference type="Proteomes" id="UP000535838"/>
    </source>
</evidence>
<dbReference type="Proteomes" id="UP000535838">
    <property type="component" value="Unassembled WGS sequence"/>
</dbReference>
<keyword evidence="3" id="KW-1185">Reference proteome</keyword>
<protein>
    <submittedName>
        <fullName evidence="2">Uncharacterized protein</fullName>
    </submittedName>
</protein>
<proteinExistence type="predicted"/>
<name>A0A841T4T2_9BACL</name>
<evidence type="ECO:0000256" key="1">
    <source>
        <dbReference type="SAM" id="MobiDB-lite"/>
    </source>
</evidence>
<feature type="compositionally biased region" description="Basic residues" evidence="1">
    <location>
        <begin position="42"/>
        <end position="51"/>
    </location>
</feature>
<reference evidence="2 3" key="1">
    <citation type="submission" date="2020-08" db="EMBL/GenBank/DDBJ databases">
        <title>Cohnella phylogeny.</title>
        <authorList>
            <person name="Dunlap C."/>
        </authorList>
    </citation>
    <scope>NUCLEOTIDE SEQUENCE [LARGE SCALE GENOMIC DNA]</scope>
    <source>
        <strain evidence="2 3">DSM 25241</strain>
    </source>
</reference>